<dbReference type="SUPFAM" id="SSF52540">
    <property type="entry name" value="P-loop containing nucleoside triphosphate hydrolases"/>
    <property type="match status" value="1"/>
</dbReference>
<evidence type="ECO:0000313" key="6">
    <source>
        <dbReference type="EMBL" id="HJB58372.1"/>
    </source>
</evidence>
<evidence type="ECO:0000313" key="7">
    <source>
        <dbReference type="Proteomes" id="UP000824211"/>
    </source>
</evidence>
<accession>A0A9D2MDE6</accession>
<dbReference type="Gene3D" id="1.10.10.60">
    <property type="entry name" value="Homeodomain-like"/>
    <property type="match status" value="1"/>
</dbReference>
<keyword evidence="2" id="KW-0067">ATP-binding</keyword>
<gene>
    <name evidence="6" type="ORF">H9771_01715</name>
</gene>
<sequence>MNHIAMLLPREELVYQARLQARGHDAVTEIRCIATEHAVEEAAASIRGGASILIARGLQALRIRAGLNVPVVSIRLTAQGIGMLLRKVRTLTDNPRPRVAMVVVDDMLCDTSCCELLFGVELQIFTYRTEEEYAQVNRTALDSCPDVIIGGDVTVEMARAAGVKSLFWDFTDDSFQEAIQAAETALQADQRNQRANAQIDALLNNTTNGYIQVSRAGLVTKCNEIMLDDLETTLDALRGRPLAEVIPGIGQDVVSGVLDGGANYSTFLHIHYQAMVAILAPIRLESGEVDGAILSCHKVHHTIQLDPAIEDGELLVGNLAQRTFDNVHHRSAAMARAVEQARLFSRSEDPILLSGPQGSEIRLLAQCIHNNSANRAGPFIQLSCSAIDPDEQMTALFGTGYKNKDGEADLGVFGMAENGTLLLQEVDKLSFTAQSNIYQAVRYKRVIQRGLERPLRVNVRLIASTEADLWAMAGEGGFRADLYYLLSGLRVDIPPLKNRPEDLEDILQKTFRRTCETFHRYHVLTAGGLQLLLSRDWPGNIIQVNSFIERLVLTATHRTIDENAVRRLWVQMYPERAADADPAPAPTAHQSREAQRIVQALARNDGNRALTAQELGISTTTLWRRIKKLGIES</sequence>
<keyword evidence="1" id="KW-0547">Nucleotide-binding</keyword>
<protein>
    <submittedName>
        <fullName evidence="6">Sigma 54-interacting transcriptional regulator</fullName>
    </submittedName>
</protein>
<dbReference type="GO" id="GO:0005524">
    <property type="term" value="F:ATP binding"/>
    <property type="evidence" value="ECO:0007669"/>
    <property type="project" value="UniProtKB-KW"/>
</dbReference>
<evidence type="ECO:0000256" key="3">
    <source>
        <dbReference type="ARBA" id="ARBA00023015"/>
    </source>
</evidence>
<dbReference type="Proteomes" id="UP000824211">
    <property type="component" value="Unassembled WGS sequence"/>
</dbReference>
<dbReference type="Gene3D" id="3.40.50.10660">
    <property type="entry name" value="PrpR receptor domain-like"/>
    <property type="match status" value="1"/>
</dbReference>
<proteinExistence type="predicted"/>
<name>A0A9D2MDE6_9FIRM</name>
<dbReference type="Pfam" id="PF02954">
    <property type="entry name" value="HTH_8"/>
    <property type="match status" value="1"/>
</dbReference>
<dbReference type="Pfam" id="PF00158">
    <property type="entry name" value="Sigma54_activat"/>
    <property type="match status" value="1"/>
</dbReference>
<dbReference type="InterPro" id="IPR002197">
    <property type="entry name" value="HTH_Fis"/>
</dbReference>
<dbReference type="GO" id="GO:0006355">
    <property type="term" value="P:regulation of DNA-templated transcription"/>
    <property type="evidence" value="ECO:0007669"/>
    <property type="project" value="InterPro"/>
</dbReference>
<dbReference type="InterPro" id="IPR002078">
    <property type="entry name" value="Sigma_54_int"/>
</dbReference>
<evidence type="ECO:0000256" key="1">
    <source>
        <dbReference type="ARBA" id="ARBA00022741"/>
    </source>
</evidence>
<dbReference type="Gene3D" id="3.40.50.300">
    <property type="entry name" value="P-loop containing nucleotide triphosphate hydrolases"/>
    <property type="match status" value="1"/>
</dbReference>
<dbReference type="InterPro" id="IPR010524">
    <property type="entry name" value="Sig_transdc_resp-reg_PrpR_N"/>
</dbReference>
<dbReference type="SUPFAM" id="SSF55785">
    <property type="entry name" value="PYP-like sensor domain (PAS domain)"/>
    <property type="match status" value="1"/>
</dbReference>
<dbReference type="InterPro" id="IPR027417">
    <property type="entry name" value="P-loop_NTPase"/>
</dbReference>
<dbReference type="GO" id="GO:0043565">
    <property type="term" value="F:sequence-specific DNA binding"/>
    <property type="evidence" value="ECO:0007669"/>
    <property type="project" value="InterPro"/>
</dbReference>
<evidence type="ECO:0000256" key="2">
    <source>
        <dbReference type="ARBA" id="ARBA00022840"/>
    </source>
</evidence>
<evidence type="ECO:0000259" key="5">
    <source>
        <dbReference type="PROSITE" id="PS50045"/>
    </source>
</evidence>
<comment type="caution">
    <text evidence="6">The sequence shown here is derived from an EMBL/GenBank/DDBJ whole genome shotgun (WGS) entry which is preliminary data.</text>
</comment>
<dbReference type="PANTHER" id="PTHR32071">
    <property type="entry name" value="TRANSCRIPTIONAL REGULATORY PROTEIN"/>
    <property type="match status" value="1"/>
</dbReference>
<reference evidence="6" key="2">
    <citation type="submission" date="2021-04" db="EMBL/GenBank/DDBJ databases">
        <authorList>
            <person name="Gilroy R."/>
        </authorList>
    </citation>
    <scope>NUCLEOTIDE SEQUENCE</scope>
    <source>
        <strain evidence="6">ChiHjej9B8-13557</strain>
    </source>
</reference>
<dbReference type="GO" id="GO:0000156">
    <property type="term" value="F:phosphorelay response regulator activity"/>
    <property type="evidence" value="ECO:0007669"/>
    <property type="project" value="InterPro"/>
</dbReference>
<dbReference type="InterPro" id="IPR009057">
    <property type="entry name" value="Homeodomain-like_sf"/>
</dbReference>
<dbReference type="AlphaFoldDB" id="A0A9D2MDE6"/>
<dbReference type="InterPro" id="IPR035965">
    <property type="entry name" value="PAS-like_dom_sf"/>
</dbReference>
<dbReference type="Gene3D" id="3.40.50.2300">
    <property type="match status" value="1"/>
</dbReference>
<feature type="domain" description="Sigma-54 factor interaction" evidence="5">
    <location>
        <begin position="327"/>
        <end position="553"/>
    </location>
</feature>
<evidence type="ECO:0000256" key="4">
    <source>
        <dbReference type="ARBA" id="ARBA00023163"/>
    </source>
</evidence>
<dbReference type="InterPro" id="IPR058031">
    <property type="entry name" value="AAA_lid_NorR"/>
</dbReference>
<dbReference type="PANTHER" id="PTHR32071:SF57">
    <property type="entry name" value="C4-DICARBOXYLATE TRANSPORT TRANSCRIPTIONAL REGULATORY PROTEIN DCTD"/>
    <property type="match status" value="1"/>
</dbReference>
<dbReference type="Pfam" id="PF25601">
    <property type="entry name" value="AAA_lid_14"/>
    <property type="match status" value="1"/>
</dbReference>
<dbReference type="PROSITE" id="PS50045">
    <property type="entry name" value="SIGMA54_INTERACT_4"/>
    <property type="match status" value="1"/>
</dbReference>
<dbReference type="PRINTS" id="PR01590">
    <property type="entry name" value="HTHFIS"/>
</dbReference>
<dbReference type="Gene3D" id="3.30.450.20">
    <property type="entry name" value="PAS domain"/>
    <property type="match status" value="1"/>
</dbReference>
<reference evidence="6" key="1">
    <citation type="journal article" date="2021" name="PeerJ">
        <title>Extensive microbial diversity within the chicken gut microbiome revealed by metagenomics and culture.</title>
        <authorList>
            <person name="Gilroy R."/>
            <person name="Ravi A."/>
            <person name="Getino M."/>
            <person name="Pursley I."/>
            <person name="Horton D.L."/>
            <person name="Alikhan N.F."/>
            <person name="Baker D."/>
            <person name="Gharbi K."/>
            <person name="Hall N."/>
            <person name="Watson M."/>
            <person name="Adriaenssens E.M."/>
            <person name="Foster-Nyarko E."/>
            <person name="Jarju S."/>
            <person name="Secka A."/>
            <person name="Antonio M."/>
            <person name="Oren A."/>
            <person name="Chaudhuri R.R."/>
            <person name="La Ragione R."/>
            <person name="Hildebrand F."/>
            <person name="Pallen M.J."/>
        </authorList>
    </citation>
    <scope>NUCLEOTIDE SEQUENCE</scope>
    <source>
        <strain evidence="6">ChiHjej9B8-13557</strain>
    </source>
</reference>
<keyword evidence="4" id="KW-0804">Transcription</keyword>
<dbReference type="Gene3D" id="1.10.8.60">
    <property type="match status" value="1"/>
</dbReference>
<dbReference type="SUPFAM" id="SSF46689">
    <property type="entry name" value="Homeodomain-like"/>
    <property type="match status" value="1"/>
</dbReference>
<dbReference type="SUPFAM" id="SSF159800">
    <property type="entry name" value="PrpR receptor domain-like"/>
    <property type="match status" value="1"/>
</dbReference>
<keyword evidence="3" id="KW-0805">Transcription regulation</keyword>
<organism evidence="6 7">
    <name type="scientific">Candidatus Faecalibacterium faecipullorum</name>
    <dbReference type="NCBI Taxonomy" id="2838578"/>
    <lineage>
        <taxon>Bacteria</taxon>
        <taxon>Bacillati</taxon>
        <taxon>Bacillota</taxon>
        <taxon>Clostridia</taxon>
        <taxon>Eubacteriales</taxon>
        <taxon>Oscillospiraceae</taxon>
        <taxon>Faecalibacterium</taxon>
    </lineage>
</organism>
<dbReference type="Pfam" id="PF06506">
    <property type="entry name" value="PrpR_N"/>
    <property type="match status" value="1"/>
</dbReference>
<dbReference type="EMBL" id="DWXX01000033">
    <property type="protein sequence ID" value="HJB58372.1"/>
    <property type="molecule type" value="Genomic_DNA"/>
</dbReference>
<dbReference type="CDD" id="cd00009">
    <property type="entry name" value="AAA"/>
    <property type="match status" value="1"/>
</dbReference>